<evidence type="ECO:0000313" key="2">
    <source>
        <dbReference type="Proteomes" id="UP000054047"/>
    </source>
</evidence>
<reference evidence="1 2" key="1">
    <citation type="submission" date="2013-12" db="EMBL/GenBank/DDBJ databases">
        <title>Draft genome of the parsitic nematode Ancylostoma duodenale.</title>
        <authorList>
            <person name="Mitreva M."/>
        </authorList>
    </citation>
    <scope>NUCLEOTIDE SEQUENCE [LARGE SCALE GENOMIC DNA]</scope>
    <source>
        <strain evidence="1 2">Zhejiang</strain>
    </source>
</reference>
<dbReference type="OrthoDB" id="5843172at2759"/>
<sequence>CCKENKVSDFCSSKMCAVETSPNAFATVSIATTCRVEWPKVRQSVYESDFRLVEPTDANIRLKSGKEEGALVAAVGKETNEIE</sequence>
<protein>
    <submittedName>
        <fullName evidence="1">Uncharacterized protein</fullName>
    </submittedName>
</protein>
<feature type="non-terminal residue" evidence="1">
    <location>
        <position position="1"/>
    </location>
</feature>
<accession>A0A0C2FV28</accession>
<dbReference type="Proteomes" id="UP000054047">
    <property type="component" value="Unassembled WGS sequence"/>
</dbReference>
<dbReference type="AlphaFoldDB" id="A0A0C2FV28"/>
<proteinExistence type="predicted"/>
<gene>
    <name evidence="1" type="ORF">ANCDUO_21141</name>
</gene>
<organism evidence="1 2">
    <name type="scientific">Ancylostoma duodenale</name>
    <dbReference type="NCBI Taxonomy" id="51022"/>
    <lineage>
        <taxon>Eukaryota</taxon>
        <taxon>Metazoa</taxon>
        <taxon>Ecdysozoa</taxon>
        <taxon>Nematoda</taxon>
        <taxon>Chromadorea</taxon>
        <taxon>Rhabditida</taxon>
        <taxon>Rhabditina</taxon>
        <taxon>Rhabditomorpha</taxon>
        <taxon>Strongyloidea</taxon>
        <taxon>Ancylostomatidae</taxon>
        <taxon>Ancylostomatinae</taxon>
        <taxon>Ancylostoma</taxon>
    </lineage>
</organism>
<name>A0A0C2FV28_9BILA</name>
<evidence type="ECO:0000313" key="1">
    <source>
        <dbReference type="EMBL" id="KIH48786.1"/>
    </source>
</evidence>
<keyword evidence="2" id="KW-1185">Reference proteome</keyword>
<dbReference type="EMBL" id="KN756937">
    <property type="protein sequence ID" value="KIH48786.1"/>
    <property type="molecule type" value="Genomic_DNA"/>
</dbReference>